<dbReference type="PANTHER" id="PTHR47506:SF1">
    <property type="entry name" value="HTH-TYPE TRANSCRIPTIONAL REGULATOR YJDC"/>
    <property type="match status" value="1"/>
</dbReference>
<dbReference type="OrthoDB" id="9810250at2"/>
<dbReference type="SUPFAM" id="SSF46689">
    <property type="entry name" value="Homeodomain-like"/>
    <property type="match status" value="1"/>
</dbReference>
<accession>A0A1G9JJ76</accession>
<keyword evidence="1" id="KW-0805">Transcription regulation</keyword>
<keyword evidence="7" id="KW-1185">Reference proteome</keyword>
<evidence type="ECO:0000313" key="7">
    <source>
        <dbReference type="Proteomes" id="UP000199008"/>
    </source>
</evidence>
<dbReference type="InterPro" id="IPR041612">
    <property type="entry name" value="YfiR_C"/>
</dbReference>
<name>A0A1G9JJ76_9BACL</name>
<dbReference type="Proteomes" id="UP000199008">
    <property type="component" value="Unassembled WGS sequence"/>
</dbReference>
<dbReference type="PROSITE" id="PS50977">
    <property type="entry name" value="HTH_TETR_2"/>
    <property type="match status" value="1"/>
</dbReference>
<evidence type="ECO:0000256" key="2">
    <source>
        <dbReference type="ARBA" id="ARBA00023125"/>
    </source>
</evidence>
<protein>
    <submittedName>
        <fullName evidence="6">Transcriptional regulator, TetR family</fullName>
    </submittedName>
</protein>
<dbReference type="InterPro" id="IPR023772">
    <property type="entry name" value="DNA-bd_HTH_TetR-type_CS"/>
</dbReference>
<dbReference type="AlphaFoldDB" id="A0A1G9JJ76"/>
<dbReference type="EMBL" id="FNFY01000053">
    <property type="protein sequence ID" value="SDL37589.1"/>
    <property type="molecule type" value="Genomic_DNA"/>
</dbReference>
<gene>
    <name evidence="6" type="ORF">SAMN05216216_1531</name>
</gene>
<dbReference type="PROSITE" id="PS01081">
    <property type="entry name" value="HTH_TETR_1"/>
    <property type="match status" value="1"/>
</dbReference>
<keyword evidence="3" id="KW-0804">Transcription</keyword>
<keyword evidence="2 4" id="KW-0238">DNA-binding</keyword>
<evidence type="ECO:0000256" key="3">
    <source>
        <dbReference type="ARBA" id="ARBA00023163"/>
    </source>
</evidence>
<reference evidence="7" key="1">
    <citation type="submission" date="2016-10" db="EMBL/GenBank/DDBJ databases">
        <authorList>
            <person name="Varghese N."/>
            <person name="Submissions S."/>
        </authorList>
    </citation>
    <scope>NUCLEOTIDE SEQUENCE [LARGE SCALE GENOMIC DNA]</scope>
    <source>
        <strain evidence="7">CGMCC 1.8895</strain>
    </source>
</reference>
<dbReference type="InterPro" id="IPR009057">
    <property type="entry name" value="Homeodomain-like_sf"/>
</dbReference>
<dbReference type="Gene3D" id="1.10.10.60">
    <property type="entry name" value="Homeodomain-like"/>
    <property type="match status" value="1"/>
</dbReference>
<evidence type="ECO:0000256" key="1">
    <source>
        <dbReference type="ARBA" id="ARBA00023015"/>
    </source>
</evidence>
<dbReference type="InterPro" id="IPR001647">
    <property type="entry name" value="HTH_TetR"/>
</dbReference>
<feature type="domain" description="HTH tetR-type" evidence="5">
    <location>
        <begin position="11"/>
        <end position="71"/>
    </location>
</feature>
<sequence length="205" mass="24456">MSPKISNKQKALKKEKIAQESLETFKKFGYHDTTMSKISSATNVSKGGLYAYFENKEDLFIFILDYILNQKSTLLEYSYKNKNAFEQLLEQWKRIIFSWDDLDYESTLLIFEFWLEASRNKEYREKLISNYYMTEKYFTKILKDGVKTGEFKSDINAEIITQIFWTYVDGQVQFWLTRNHHPDKEELTLLFSQLKLLLMGLCNDD</sequence>
<dbReference type="RefSeq" id="WP_092988351.1">
    <property type="nucleotide sequence ID" value="NZ_FNFY01000053.1"/>
</dbReference>
<dbReference type="PANTHER" id="PTHR47506">
    <property type="entry name" value="TRANSCRIPTIONAL REGULATORY PROTEIN"/>
    <property type="match status" value="1"/>
</dbReference>
<dbReference type="Gene3D" id="1.10.357.10">
    <property type="entry name" value="Tetracycline Repressor, domain 2"/>
    <property type="match status" value="1"/>
</dbReference>
<dbReference type="GO" id="GO:0003677">
    <property type="term" value="F:DNA binding"/>
    <property type="evidence" value="ECO:0007669"/>
    <property type="project" value="UniProtKB-UniRule"/>
</dbReference>
<feature type="DNA-binding region" description="H-T-H motif" evidence="4">
    <location>
        <begin position="34"/>
        <end position="53"/>
    </location>
</feature>
<dbReference type="Pfam" id="PF00440">
    <property type="entry name" value="TetR_N"/>
    <property type="match status" value="1"/>
</dbReference>
<dbReference type="InterPro" id="IPR036271">
    <property type="entry name" value="Tet_transcr_reg_TetR-rel_C_sf"/>
</dbReference>
<evidence type="ECO:0000313" key="6">
    <source>
        <dbReference type="EMBL" id="SDL37589.1"/>
    </source>
</evidence>
<dbReference type="STRING" id="576118.SAMN05216216_1531"/>
<dbReference type="SUPFAM" id="SSF48498">
    <property type="entry name" value="Tetracyclin repressor-like, C-terminal domain"/>
    <property type="match status" value="1"/>
</dbReference>
<evidence type="ECO:0000256" key="4">
    <source>
        <dbReference type="PROSITE-ProRule" id="PRU00335"/>
    </source>
</evidence>
<dbReference type="PRINTS" id="PR00455">
    <property type="entry name" value="HTHTETR"/>
</dbReference>
<dbReference type="Pfam" id="PF17922">
    <property type="entry name" value="TetR_C_17"/>
    <property type="match status" value="1"/>
</dbReference>
<proteinExistence type="predicted"/>
<organism evidence="6 7">
    <name type="scientific">Lacicoccus qingdaonensis</name>
    <dbReference type="NCBI Taxonomy" id="576118"/>
    <lineage>
        <taxon>Bacteria</taxon>
        <taxon>Bacillati</taxon>
        <taxon>Bacillota</taxon>
        <taxon>Bacilli</taxon>
        <taxon>Bacillales</taxon>
        <taxon>Salinicoccaceae</taxon>
        <taxon>Lacicoccus</taxon>
    </lineage>
</organism>
<evidence type="ECO:0000259" key="5">
    <source>
        <dbReference type="PROSITE" id="PS50977"/>
    </source>
</evidence>